<keyword evidence="7" id="KW-1015">Disulfide bond</keyword>
<evidence type="ECO:0000256" key="6">
    <source>
        <dbReference type="ARBA" id="ARBA00023136"/>
    </source>
</evidence>
<evidence type="ECO:0000256" key="5">
    <source>
        <dbReference type="ARBA" id="ARBA00023040"/>
    </source>
</evidence>
<dbReference type="GO" id="GO:0005886">
    <property type="term" value="C:plasma membrane"/>
    <property type="evidence" value="ECO:0007669"/>
    <property type="project" value="UniProtKB-SubCell"/>
</dbReference>
<evidence type="ECO:0000256" key="7">
    <source>
        <dbReference type="ARBA" id="ARBA00023157"/>
    </source>
</evidence>
<evidence type="ECO:0000256" key="10">
    <source>
        <dbReference type="SAM" id="Phobius"/>
    </source>
</evidence>
<keyword evidence="3 10" id="KW-0812">Transmembrane</keyword>
<keyword evidence="13" id="KW-1185">Reference proteome</keyword>
<dbReference type="PROSITE" id="PS50262">
    <property type="entry name" value="G_PROTEIN_RECEP_F1_2"/>
    <property type="match status" value="1"/>
</dbReference>
<organism evidence="14">
    <name type="scientific">Thelazia callipaeda</name>
    <name type="common">Oriental eyeworm</name>
    <name type="synonym">Parasitic nematode</name>
    <dbReference type="NCBI Taxonomy" id="103827"/>
    <lineage>
        <taxon>Eukaryota</taxon>
        <taxon>Metazoa</taxon>
        <taxon>Ecdysozoa</taxon>
        <taxon>Nematoda</taxon>
        <taxon>Chromadorea</taxon>
        <taxon>Rhabditida</taxon>
        <taxon>Spirurina</taxon>
        <taxon>Spiruromorpha</taxon>
        <taxon>Thelazioidea</taxon>
        <taxon>Thelaziidae</taxon>
        <taxon>Thelazia</taxon>
    </lineage>
</organism>
<accession>A0A0N5DAU1</accession>
<evidence type="ECO:0000256" key="1">
    <source>
        <dbReference type="ARBA" id="ARBA00004651"/>
    </source>
</evidence>
<dbReference type="InterPro" id="IPR017452">
    <property type="entry name" value="GPCR_Rhodpsn_7TM"/>
</dbReference>
<evidence type="ECO:0000313" key="12">
    <source>
        <dbReference type="EMBL" id="VDN07972.1"/>
    </source>
</evidence>
<comment type="subcellular location">
    <subcellularLocation>
        <location evidence="1">Cell membrane</location>
        <topology evidence="1">Multi-pass membrane protein</topology>
    </subcellularLocation>
</comment>
<keyword evidence="2" id="KW-1003">Cell membrane</keyword>
<keyword evidence="5" id="KW-0297">G-protein coupled receptor</keyword>
<dbReference type="GO" id="GO:0045202">
    <property type="term" value="C:synapse"/>
    <property type="evidence" value="ECO:0007669"/>
    <property type="project" value="GOC"/>
</dbReference>
<keyword evidence="6 10" id="KW-0472">Membrane</keyword>
<dbReference type="PRINTS" id="PR00237">
    <property type="entry name" value="GPCRRHODOPSN"/>
</dbReference>
<dbReference type="OMA" id="SCQADFY"/>
<feature type="transmembrane region" description="Helical" evidence="10">
    <location>
        <begin position="275"/>
        <end position="298"/>
    </location>
</feature>
<proteinExistence type="predicted"/>
<dbReference type="Pfam" id="PF00001">
    <property type="entry name" value="7tm_1"/>
    <property type="match status" value="1"/>
</dbReference>
<reference evidence="12 13" key="2">
    <citation type="submission" date="2018-11" db="EMBL/GenBank/DDBJ databases">
        <authorList>
            <consortium name="Pathogen Informatics"/>
        </authorList>
    </citation>
    <scope>NUCLEOTIDE SEQUENCE [LARGE SCALE GENOMIC DNA]</scope>
</reference>
<feature type="transmembrane region" description="Helical" evidence="10">
    <location>
        <begin position="240"/>
        <end position="263"/>
    </location>
</feature>
<protein>
    <submittedName>
        <fullName evidence="14">G_PROTEIN_RECEP_F1_2 domain-containing protein</fullName>
    </submittedName>
</protein>
<name>A0A0N5DAU1_THECL</name>
<dbReference type="Proteomes" id="UP000276776">
    <property type="component" value="Unassembled WGS sequence"/>
</dbReference>
<dbReference type="AlphaFoldDB" id="A0A0N5DAU1"/>
<dbReference type="WBParaSite" id="TCLT_0001029901-mRNA-1">
    <property type="protein sequence ID" value="TCLT_0001029901-mRNA-1"/>
    <property type="gene ID" value="TCLT_0001029901"/>
</dbReference>
<evidence type="ECO:0000313" key="13">
    <source>
        <dbReference type="Proteomes" id="UP000276776"/>
    </source>
</evidence>
<evidence type="ECO:0000256" key="4">
    <source>
        <dbReference type="ARBA" id="ARBA00022989"/>
    </source>
</evidence>
<dbReference type="PANTHER" id="PTHR24248">
    <property type="entry name" value="ADRENERGIC RECEPTOR-RELATED G-PROTEIN COUPLED RECEPTOR"/>
    <property type="match status" value="1"/>
</dbReference>
<evidence type="ECO:0000256" key="2">
    <source>
        <dbReference type="ARBA" id="ARBA00022475"/>
    </source>
</evidence>
<dbReference type="EMBL" id="UYYF01005043">
    <property type="protein sequence ID" value="VDN07972.1"/>
    <property type="molecule type" value="Genomic_DNA"/>
</dbReference>
<evidence type="ECO:0000313" key="14">
    <source>
        <dbReference type="WBParaSite" id="TCLT_0001029901-mRNA-1"/>
    </source>
</evidence>
<evidence type="ECO:0000256" key="3">
    <source>
        <dbReference type="ARBA" id="ARBA00022692"/>
    </source>
</evidence>
<gene>
    <name evidence="12" type="ORF">TCLT_LOCUS10288</name>
</gene>
<reference evidence="14" key="1">
    <citation type="submission" date="2017-02" db="UniProtKB">
        <authorList>
            <consortium name="WormBaseParasite"/>
        </authorList>
    </citation>
    <scope>IDENTIFICATION</scope>
</reference>
<dbReference type="Gene3D" id="1.20.1070.10">
    <property type="entry name" value="Rhodopsin 7-helix transmembrane proteins"/>
    <property type="match status" value="1"/>
</dbReference>
<keyword evidence="4 10" id="KW-1133">Transmembrane helix</keyword>
<dbReference type="PANTHER" id="PTHR24248:SF125">
    <property type="entry name" value="DOPAMINE D2-LIKE RECEPTOR"/>
    <property type="match status" value="1"/>
</dbReference>
<evidence type="ECO:0000259" key="11">
    <source>
        <dbReference type="PROSITE" id="PS50262"/>
    </source>
</evidence>
<evidence type="ECO:0000256" key="8">
    <source>
        <dbReference type="ARBA" id="ARBA00023170"/>
    </source>
</evidence>
<keyword evidence="9" id="KW-0807">Transducer</keyword>
<evidence type="ECO:0000256" key="9">
    <source>
        <dbReference type="ARBA" id="ARBA00023224"/>
    </source>
</evidence>
<feature type="domain" description="G-protein coupled receptors family 1 profile" evidence="11">
    <location>
        <begin position="240"/>
        <end position="295"/>
    </location>
</feature>
<keyword evidence="8" id="KW-0675">Receptor</keyword>
<dbReference type="InterPro" id="IPR000276">
    <property type="entry name" value="GPCR_Rhodpsn"/>
</dbReference>
<sequence length="319" mass="36874">MFLKLRNNKTLVRDKFLAQVLERLEGSTSPCPCEQAILRRCSPNLCQNERNSTILVPLPDIYKYCELQNKTNFENDRETDNIDDKKLPFTGNINELQKLCSSDETIIQKNIQDNTSLISVENDAESEEQKQFRNLSFESRINDEVSEEISATSAKKSNRLGSFRRKCKAKSLPFLISNGSLRKAWSHTNSTSAKRVNRSQRIEKRATKTLGIVVGMKYMTMCCSLKNELFNTMCKNYTHILLGVFLACWVPFFSLYIVSAICIQLDIKSCQADFYAFFYTTWLGYINSCVNPIIYTIFNVEFRRAFKCILLCKLSNRKY</sequence>
<dbReference type="GO" id="GO:0001591">
    <property type="term" value="F:dopamine neurotransmitter receptor activity, coupled via Gi/Go"/>
    <property type="evidence" value="ECO:0007669"/>
    <property type="project" value="TreeGrafter"/>
</dbReference>
<dbReference type="STRING" id="103827.A0A0N5DAU1"/>
<dbReference type="GO" id="GO:0004930">
    <property type="term" value="F:G protein-coupled receptor activity"/>
    <property type="evidence" value="ECO:0007669"/>
    <property type="project" value="UniProtKB-KW"/>
</dbReference>
<dbReference type="OrthoDB" id="10010417at2759"/>
<dbReference type="SUPFAM" id="SSF81321">
    <property type="entry name" value="Family A G protein-coupled receptor-like"/>
    <property type="match status" value="1"/>
</dbReference>